<dbReference type="PANTHER" id="PTHR23216">
    <property type="entry name" value="NUCLEOLAR AND COILED-BODY PHOSPHOPROTEIN 1"/>
    <property type="match status" value="1"/>
</dbReference>
<accession>A0AAV9PYU0</accession>
<dbReference type="PANTHER" id="PTHR23216:SF1">
    <property type="entry name" value="NUCLEOLAR AND COILED-BODY PHOSPHOPROTEIN 1"/>
    <property type="match status" value="1"/>
</dbReference>
<dbReference type="Pfam" id="PF05022">
    <property type="entry name" value="SRP40_C"/>
    <property type="match status" value="1"/>
</dbReference>
<feature type="domain" description="Srp40 C-terminal" evidence="2">
    <location>
        <begin position="372"/>
        <end position="425"/>
    </location>
</feature>
<feature type="region of interest" description="Disordered" evidence="1">
    <location>
        <begin position="84"/>
        <end position="370"/>
    </location>
</feature>
<dbReference type="InterPro" id="IPR007718">
    <property type="entry name" value="Srp40_C"/>
</dbReference>
<evidence type="ECO:0000313" key="3">
    <source>
        <dbReference type="EMBL" id="KAK5529692.1"/>
    </source>
</evidence>
<dbReference type="PROSITE" id="PS50896">
    <property type="entry name" value="LISH"/>
    <property type="match status" value="1"/>
</dbReference>
<evidence type="ECO:0000313" key="4">
    <source>
        <dbReference type="Proteomes" id="UP001345827"/>
    </source>
</evidence>
<feature type="compositionally biased region" description="Acidic residues" evidence="1">
    <location>
        <begin position="140"/>
        <end position="155"/>
    </location>
</feature>
<feature type="compositionally biased region" description="Polar residues" evidence="1">
    <location>
        <begin position="305"/>
        <end position="319"/>
    </location>
</feature>
<feature type="compositionally biased region" description="Low complexity" evidence="1">
    <location>
        <begin position="274"/>
        <end position="285"/>
    </location>
</feature>
<evidence type="ECO:0000259" key="2">
    <source>
        <dbReference type="Pfam" id="PF05022"/>
    </source>
</evidence>
<feature type="compositionally biased region" description="Basic residues" evidence="1">
    <location>
        <begin position="29"/>
        <end position="42"/>
    </location>
</feature>
<comment type="caution">
    <text evidence="3">The sequence shown here is derived from an EMBL/GenBank/DDBJ whole genome shotgun (WGS) entry which is preliminary data.</text>
</comment>
<dbReference type="GO" id="GO:0005730">
    <property type="term" value="C:nucleolus"/>
    <property type="evidence" value="ECO:0007669"/>
    <property type="project" value="InterPro"/>
</dbReference>
<protein>
    <submittedName>
        <fullName evidence="3">Jun-like transcription factor</fullName>
    </submittedName>
</protein>
<gene>
    <name evidence="3" type="primary">SRP40</name>
    <name evidence="3" type="ORF">LTR25_009471</name>
</gene>
<reference evidence="3 4" key="1">
    <citation type="submission" date="2023-06" db="EMBL/GenBank/DDBJ databases">
        <title>Black Yeasts Isolated from many extreme environments.</title>
        <authorList>
            <person name="Coleine C."/>
            <person name="Stajich J.E."/>
            <person name="Selbmann L."/>
        </authorList>
    </citation>
    <scope>NUCLEOTIDE SEQUENCE [LARGE SCALE GENOMIC DNA]</scope>
    <source>
        <strain evidence="3 4">CCFEE 5887</strain>
    </source>
</reference>
<sequence length="427" mass="45532">MQLQVAPTSDELATSRSHQTPAFVDHTSKPPHRQKMKGKKKATGNGDLVPPPEVLGLVGSFFTQYGLESTKNAFAKELKRLQQTADWPAPPAAETAVDLQSTFMKWVEEQKTQPAESTSESEDATSVSENTSTSSSSSEDSSDSSEVSSEDDSSSDESSASEDQIKSKSAQKPQRSKVPKRAASPSSSSSSSASDSDADDEDENKTATPVKSTAGRKKSKTAPETTEAVVKKNLKRKAESSSSESSSSDSESDSSDDERAAKRTKVNTKDGADDASTSETSTSTSEESDEDENIGNAGELANGTKPVSVQEASSESSGTVRGDNMDVDTQQPTFEDDSERTPRSTAPLKKKHTGAKPTPLAQLSAHATADSHISNAYQSYEYAERAYNDLSVTRGKGFTKEKNKKKRGSYRGGPIDISGGKGFKFDD</sequence>
<dbReference type="InterPro" id="IPR006594">
    <property type="entry name" value="LisH"/>
</dbReference>
<feature type="compositionally biased region" description="Basic and acidic residues" evidence="1">
    <location>
        <begin position="257"/>
        <end position="272"/>
    </location>
</feature>
<feature type="region of interest" description="Disordered" evidence="1">
    <location>
        <begin position="396"/>
        <end position="427"/>
    </location>
</feature>
<dbReference type="Proteomes" id="UP001345827">
    <property type="component" value="Unassembled WGS sequence"/>
</dbReference>
<feature type="compositionally biased region" description="Low complexity" evidence="1">
    <location>
        <begin position="240"/>
        <end position="249"/>
    </location>
</feature>
<proteinExistence type="predicted"/>
<dbReference type="InterPro" id="IPR039191">
    <property type="entry name" value="Nopp140-like"/>
</dbReference>
<feature type="compositionally biased region" description="Polar residues" evidence="1">
    <location>
        <begin position="1"/>
        <end position="20"/>
    </location>
</feature>
<dbReference type="EMBL" id="JAXLQG010000021">
    <property type="protein sequence ID" value="KAK5529692.1"/>
    <property type="molecule type" value="Genomic_DNA"/>
</dbReference>
<feature type="compositionally biased region" description="Low complexity" evidence="1">
    <location>
        <begin position="124"/>
        <end position="139"/>
    </location>
</feature>
<organism evidence="3 4">
    <name type="scientific">Vermiconidia calcicola</name>
    <dbReference type="NCBI Taxonomy" id="1690605"/>
    <lineage>
        <taxon>Eukaryota</taxon>
        <taxon>Fungi</taxon>
        <taxon>Dikarya</taxon>
        <taxon>Ascomycota</taxon>
        <taxon>Pezizomycotina</taxon>
        <taxon>Dothideomycetes</taxon>
        <taxon>Dothideomycetidae</taxon>
        <taxon>Mycosphaerellales</taxon>
        <taxon>Extremaceae</taxon>
        <taxon>Vermiconidia</taxon>
    </lineage>
</organism>
<feature type="compositionally biased region" description="Low complexity" evidence="1">
    <location>
        <begin position="182"/>
        <end position="195"/>
    </location>
</feature>
<name>A0AAV9PYU0_9PEZI</name>
<evidence type="ECO:0000256" key="1">
    <source>
        <dbReference type="SAM" id="MobiDB-lite"/>
    </source>
</evidence>
<dbReference type="GO" id="GO:0005654">
    <property type="term" value="C:nucleoplasm"/>
    <property type="evidence" value="ECO:0007669"/>
    <property type="project" value="TreeGrafter"/>
</dbReference>
<keyword evidence="4" id="KW-1185">Reference proteome</keyword>
<feature type="region of interest" description="Disordered" evidence="1">
    <location>
        <begin position="1"/>
        <end position="52"/>
    </location>
</feature>
<dbReference type="AlphaFoldDB" id="A0AAV9PYU0"/>